<evidence type="ECO:0000256" key="3">
    <source>
        <dbReference type="ARBA" id="ARBA00012483"/>
    </source>
</evidence>
<dbReference type="CDD" id="cd16615">
    <property type="entry name" value="RING-HC_ZNF598"/>
    <property type="match status" value="1"/>
</dbReference>
<feature type="region of interest" description="Disordered" evidence="6">
    <location>
        <begin position="370"/>
        <end position="466"/>
    </location>
</feature>
<dbReference type="GO" id="GO:0043022">
    <property type="term" value="F:ribosome binding"/>
    <property type="evidence" value="ECO:0007669"/>
    <property type="project" value="TreeGrafter"/>
</dbReference>
<feature type="domain" description="C2H2-type" evidence="8">
    <location>
        <begin position="262"/>
        <end position="285"/>
    </location>
</feature>
<feature type="compositionally biased region" description="Basic and acidic residues" evidence="6">
    <location>
        <begin position="384"/>
        <end position="394"/>
    </location>
</feature>
<name>A0A1Y2CBQ1_9BASI</name>
<dbReference type="InterPro" id="IPR013087">
    <property type="entry name" value="Znf_C2H2_type"/>
</dbReference>
<dbReference type="OrthoDB" id="3838338at2759"/>
<protein>
    <recommendedName>
        <fullName evidence="3">RING-type E3 ubiquitin transferase</fullName>
        <ecNumber evidence="3">2.3.2.27</ecNumber>
    </recommendedName>
</protein>
<dbReference type="Pfam" id="PF25447">
    <property type="entry name" value="RING_ZNF598"/>
    <property type="match status" value="1"/>
</dbReference>
<dbReference type="SUPFAM" id="SSF57850">
    <property type="entry name" value="RING/U-box"/>
    <property type="match status" value="1"/>
</dbReference>
<feature type="compositionally biased region" description="Low complexity" evidence="6">
    <location>
        <begin position="446"/>
        <end position="456"/>
    </location>
</feature>
<dbReference type="Proteomes" id="UP000193467">
    <property type="component" value="Unassembled WGS sequence"/>
</dbReference>
<evidence type="ECO:0000256" key="4">
    <source>
        <dbReference type="ARBA" id="ARBA00035113"/>
    </source>
</evidence>
<gene>
    <name evidence="9" type="ORF">BCR35DRAFT_272992</name>
</gene>
<proteinExistence type="inferred from homology"/>
<sequence length="466" mass="51145">MNASANSFPPPISSRRAAFGGQLTTDDGSPAPAAAPSPAARSNHQQQQQQQQRQTPPHQQSKGKGKAKSSSTSSSATQQQQHQPANAHPAAVAAVVAASQAADEVDEADMCFICAEKAVLWALGECGHRTCHTCSIRLRALYKKRECTFCKTECDRVIFTESATLPYSAYPPAAIPFTDTRLGLAFETREQMDSSISLLRFNCPSPTCEDVRSSWPDLKRHVRTSHQTSICDLCSYHKKIFSHEHSLYSQKEMQKHMNEDHTLCEFCRKAFYDADALYKHCREAHEECFLCVQAGIRHQYHLNYNQLEAHFISTHHPCPHPTCLSQKFVVFATELDLQAHAVETHGASLSDQKSRKDARRIETNFTTAYQQVENRRGGGGGGGGRRERERREQEVGAQAAFVRTEEGGRSSGGERVVPGLGGRRAAFGSGLTLEQPPHQQGRNGNASGSASGSGASTPRADPQVQE</sequence>
<feature type="domain" description="RING-type" evidence="7">
    <location>
        <begin position="111"/>
        <end position="151"/>
    </location>
</feature>
<evidence type="ECO:0000259" key="8">
    <source>
        <dbReference type="PROSITE" id="PS50157"/>
    </source>
</evidence>
<dbReference type="InterPro" id="IPR013083">
    <property type="entry name" value="Znf_RING/FYVE/PHD"/>
</dbReference>
<evidence type="ECO:0000256" key="6">
    <source>
        <dbReference type="SAM" id="MobiDB-lite"/>
    </source>
</evidence>
<evidence type="ECO:0000256" key="1">
    <source>
        <dbReference type="ARBA" id="ARBA00000900"/>
    </source>
</evidence>
<evidence type="ECO:0000313" key="9">
    <source>
        <dbReference type="EMBL" id="ORY44274.1"/>
    </source>
</evidence>
<dbReference type="PANTHER" id="PTHR22938">
    <property type="entry name" value="ZINC FINGER PROTEIN 598"/>
    <property type="match status" value="1"/>
</dbReference>
<evidence type="ECO:0000256" key="2">
    <source>
        <dbReference type="ARBA" id="ARBA00004906"/>
    </source>
</evidence>
<keyword evidence="10" id="KW-1185">Reference proteome</keyword>
<dbReference type="GO" id="GO:0072344">
    <property type="term" value="P:rescue of stalled ribosome"/>
    <property type="evidence" value="ECO:0007669"/>
    <property type="project" value="InterPro"/>
</dbReference>
<dbReference type="GO" id="GO:0008270">
    <property type="term" value="F:zinc ion binding"/>
    <property type="evidence" value="ECO:0007669"/>
    <property type="project" value="UniProtKB-KW"/>
</dbReference>
<dbReference type="Pfam" id="PF23230">
    <property type="entry name" value="zf-C2H2_13"/>
    <property type="match status" value="1"/>
</dbReference>
<dbReference type="SMART" id="SM00355">
    <property type="entry name" value="ZnF_C2H2"/>
    <property type="match status" value="4"/>
</dbReference>
<feature type="compositionally biased region" description="Low complexity" evidence="6">
    <location>
        <begin position="68"/>
        <end position="89"/>
    </location>
</feature>
<dbReference type="InterPro" id="IPR041888">
    <property type="entry name" value="RING-HC_ZNF598/HEL2"/>
</dbReference>
<comment type="pathway">
    <text evidence="2">Protein modification; protein ubiquitination.</text>
</comment>
<dbReference type="STRING" id="106004.A0A1Y2CBQ1"/>
<comment type="catalytic activity">
    <reaction evidence="1">
        <text>S-ubiquitinyl-[E2 ubiquitin-conjugating enzyme]-L-cysteine + [acceptor protein]-L-lysine = [E2 ubiquitin-conjugating enzyme]-L-cysteine + N(6)-ubiquitinyl-[acceptor protein]-L-lysine.</text>
        <dbReference type="EC" id="2.3.2.27"/>
    </reaction>
</comment>
<evidence type="ECO:0000259" key="7">
    <source>
        <dbReference type="PROSITE" id="PS50089"/>
    </source>
</evidence>
<dbReference type="GO" id="GO:0016567">
    <property type="term" value="P:protein ubiquitination"/>
    <property type="evidence" value="ECO:0007669"/>
    <property type="project" value="TreeGrafter"/>
</dbReference>
<evidence type="ECO:0000256" key="5">
    <source>
        <dbReference type="PROSITE-ProRule" id="PRU00042"/>
    </source>
</evidence>
<organism evidence="9 10">
    <name type="scientific">Leucosporidium creatinivorum</name>
    <dbReference type="NCBI Taxonomy" id="106004"/>
    <lineage>
        <taxon>Eukaryota</taxon>
        <taxon>Fungi</taxon>
        <taxon>Dikarya</taxon>
        <taxon>Basidiomycota</taxon>
        <taxon>Pucciniomycotina</taxon>
        <taxon>Microbotryomycetes</taxon>
        <taxon>Leucosporidiales</taxon>
        <taxon>Leucosporidium</taxon>
    </lineage>
</organism>
<dbReference type="PROSITE" id="PS00028">
    <property type="entry name" value="ZINC_FINGER_C2H2_1"/>
    <property type="match status" value="1"/>
</dbReference>
<dbReference type="InterPro" id="IPR001841">
    <property type="entry name" value="Znf_RING"/>
</dbReference>
<feature type="compositionally biased region" description="Low complexity" evidence="6">
    <location>
        <begin position="29"/>
        <end position="60"/>
    </location>
</feature>
<accession>A0A1Y2CBQ1</accession>
<dbReference type="EMBL" id="MCGR01000126">
    <property type="protein sequence ID" value="ORY44274.1"/>
    <property type="molecule type" value="Genomic_DNA"/>
</dbReference>
<dbReference type="Gene3D" id="3.30.40.10">
    <property type="entry name" value="Zinc/RING finger domain, C3HC4 (zinc finger)"/>
    <property type="match status" value="1"/>
</dbReference>
<dbReference type="InterPro" id="IPR044288">
    <property type="entry name" value="ZNF598/HEL2"/>
</dbReference>
<dbReference type="InterPro" id="IPR056437">
    <property type="entry name" value="Znf-C2H2_ZNF598/HEL2"/>
</dbReference>
<feature type="region of interest" description="Disordered" evidence="6">
    <location>
        <begin position="1"/>
        <end position="89"/>
    </location>
</feature>
<dbReference type="PROSITE" id="PS50157">
    <property type="entry name" value="ZINC_FINGER_C2H2_2"/>
    <property type="match status" value="1"/>
</dbReference>
<keyword evidence="5" id="KW-0479">Metal-binding</keyword>
<keyword evidence="5" id="KW-0862">Zinc</keyword>
<comment type="similarity">
    <text evidence="4">Belongs to the ZNF598/HEL2 family.</text>
</comment>
<dbReference type="AlphaFoldDB" id="A0A1Y2CBQ1"/>
<reference evidence="9 10" key="1">
    <citation type="submission" date="2016-07" db="EMBL/GenBank/DDBJ databases">
        <title>Pervasive Adenine N6-methylation of Active Genes in Fungi.</title>
        <authorList>
            <consortium name="DOE Joint Genome Institute"/>
            <person name="Mondo S.J."/>
            <person name="Dannebaum R.O."/>
            <person name="Kuo R.C."/>
            <person name="Labutti K."/>
            <person name="Haridas S."/>
            <person name="Kuo A."/>
            <person name="Salamov A."/>
            <person name="Ahrendt S.R."/>
            <person name="Lipzen A."/>
            <person name="Sullivan W."/>
            <person name="Andreopoulos W.B."/>
            <person name="Clum A."/>
            <person name="Lindquist E."/>
            <person name="Daum C."/>
            <person name="Ramamoorthy G.K."/>
            <person name="Gryganskyi A."/>
            <person name="Culley D."/>
            <person name="Magnuson J.K."/>
            <person name="James T.Y."/>
            <person name="O'Malley M.A."/>
            <person name="Stajich J.E."/>
            <person name="Spatafora J.W."/>
            <person name="Visel A."/>
            <person name="Grigoriev I.V."/>
        </authorList>
    </citation>
    <scope>NUCLEOTIDE SEQUENCE [LARGE SCALE GENOMIC DNA]</scope>
    <source>
        <strain evidence="9 10">62-1032</strain>
    </source>
</reference>
<dbReference type="EC" id="2.3.2.27" evidence="3"/>
<dbReference type="PROSITE" id="PS50089">
    <property type="entry name" value="ZF_RING_2"/>
    <property type="match status" value="1"/>
</dbReference>
<evidence type="ECO:0000313" key="10">
    <source>
        <dbReference type="Proteomes" id="UP000193467"/>
    </source>
</evidence>
<comment type="caution">
    <text evidence="9">The sequence shown here is derived from an EMBL/GenBank/DDBJ whole genome shotgun (WGS) entry which is preliminary data.</text>
</comment>
<dbReference type="PANTHER" id="PTHR22938:SF0">
    <property type="entry name" value="E3 UBIQUITIN-PROTEIN LIGASE ZNF598"/>
    <property type="match status" value="1"/>
</dbReference>
<dbReference type="InParanoid" id="A0A1Y2CBQ1"/>
<keyword evidence="5" id="KW-0863">Zinc-finger</keyword>
<dbReference type="GO" id="GO:0061630">
    <property type="term" value="F:ubiquitin protein ligase activity"/>
    <property type="evidence" value="ECO:0007669"/>
    <property type="project" value="UniProtKB-EC"/>
</dbReference>